<evidence type="ECO:0000256" key="7">
    <source>
        <dbReference type="ARBA" id="ARBA00023242"/>
    </source>
</evidence>
<evidence type="ECO:0000256" key="4">
    <source>
        <dbReference type="ARBA" id="ARBA00022664"/>
    </source>
</evidence>
<comment type="similarity">
    <text evidence="2">Belongs to the PRP18 family.</text>
</comment>
<feature type="region of interest" description="Disordered" evidence="8">
    <location>
        <begin position="1"/>
        <end position="119"/>
    </location>
</feature>
<dbReference type="Proteomes" id="UP000007259">
    <property type="component" value="Chromosome 22"/>
</dbReference>
<keyword evidence="5" id="KW-0747">Spliceosome</keyword>
<dbReference type="KEGG" id="lmi:LMXM_22_0910"/>
<dbReference type="FunFam" id="1.20.940.10:FF:000017">
    <property type="entry name" value="Prp18 domain containing protein, putative"/>
    <property type="match status" value="1"/>
</dbReference>
<evidence type="ECO:0000256" key="5">
    <source>
        <dbReference type="ARBA" id="ARBA00022728"/>
    </source>
</evidence>
<organism evidence="10 11">
    <name type="scientific">Leishmania mexicana (strain MHOM/GT/2001/U1103)</name>
    <dbReference type="NCBI Taxonomy" id="929439"/>
    <lineage>
        <taxon>Eukaryota</taxon>
        <taxon>Discoba</taxon>
        <taxon>Euglenozoa</taxon>
        <taxon>Kinetoplastea</taxon>
        <taxon>Metakinetoplastina</taxon>
        <taxon>Trypanosomatida</taxon>
        <taxon>Trypanosomatidae</taxon>
        <taxon>Leishmaniinae</taxon>
        <taxon>Leishmania</taxon>
    </lineage>
</organism>
<dbReference type="GeneID" id="13454138"/>
<dbReference type="InterPro" id="IPR039979">
    <property type="entry name" value="PRPF18"/>
</dbReference>
<keyword evidence="6" id="KW-0508">mRNA splicing</keyword>
<dbReference type="GO" id="GO:0000350">
    <property type="term" value="P:generation of catalytic spliceosome for second transesterification step"/>
    <property type="evidence" value="ECO:0007669"/>
    <property type="project" value="TreeGrafter"/>
</dbReference>
<dbReference type="RefSeq" id="XP_003875545.1">
    <property type="nucleotide sequence ID" value="XM_003875496.1"/>
</dbReference>
<comment type="subcellular location">
    <subcellularLocation>
        <location evidence="1">Nucleus</location>
    </subcellularLocation>
</comment>
<evidence type="ECO:0000256" key="2">
    <source>
        <dbReference type="ARBA" id="ARBA00008137"/>
    </source>
</evidence>
<dbReference type="VEuPathDB" id="TriTrypDB:LmxM.22.0910"/>
<reference evidence="10 11" key="1">
    <citation type="journal article" date="2011" name="Genome Res.">
        <title>Chromosome and gene copy number variation allow major structural change between species and strains of Leishmania.</title>
        <authorList>
            <person name="Rogers M.B."/>
            <person name="Hilley J.D."/>
            <person name="Dickens N.J."/>
            <person name="Wilkes J."/>
            <person name="Bates P.A."/>
            <person name="Depledge D.P."/>
            <person name="Harris D."/>
            <person name="Her Y."/>
            <person name="Herzyk P."/>
            <person name="Imamura H."/>
            <person name="Otto T.D."/>
            <person name="Sanders M."/>
            <person name="Seeger K."/>
            <person name="Dujardin J.C."/>
            <person name="Berriman M."/>
            <person name="Smith D.F."/>
            <person name="Hertz-Fowler C."/>
            <person name="Mottram J.C."/>
        </authorList>
    </citation>
    <scope>NUCLEOTIDE SEQUENCE [LARGE SCALE GENOMIC DNA]</scope>
    <source>
        <strain evidence="10 11">MHOM/GT/2001/U1103</strain>
    </source>
</reference>
<dbReference type="Pfam" id="PF02840">
    <property type="entry name" value="Prp18"/>
    <property type="match status" value="1"/>
</dbReference>
<dbReference type="PANTHER" id="PTHR13007:SF19">
    <property type="entry name" value="PRE-MRNA-SPLICING FACTOR 18"/>
    <property type="match status" value="1"/>
</dbReference>
<name>E9AVS3_LEIMU</name>
<evidence type="ECO:0000256" key="1">
    <source>
        <dbReference type="ARBA" id="ARBA00004123"/>
    </source>
</evidence>
<dbReference type="PhylomeDB" id="E9AVS3"/>
<dbReference type="EMBL" id="FR799575">
    <property type="protein sequence ID" value="CBZ27056.1"/>
    <property type="molecule type" value="Genomic_DNA"/>
</dbReference>
<evidence type="ECO:0000313" key="10">
    <source>
        <dbReference type="EMBL" id="CBZ27056.1"/>
    </source>
</evidence>
<keyword evidence="7" id="KW-0539">Nucleus</keyword>
<evidence type="ECO:0000256" key="8">
    <source>
        <dbReference type="SAM" id="MobiDB-lite"/>
    </source>
</evidence>
<protein>
    <recommendedName>
        <fullName evidence="3">Pre-mRNA-splicing factor 18</fullName>
    </recommendedName>
</protein>
<dbReference type="PANTHER" id="PTHR13007">
    <property type="entry name" value="PRE-MRNA SPLICING FACTOR-RELATED"/>
    <property type="match status" value="1"/>
</dbReference>
<feature type="compositionally biased region" description="Low complexity" evidence="8">
    <location>
        <begin position="89"/>
        <end position="110"/>
    </location>
</feature>
<evidence type="ECO:0000259" key="9">
    <source>
        <dbReference type="Pfam" id="PF02840"/>
    </source>
</evidence>
<proteinExistence type="inferred from homology"/>
<dbReference type="Gene3D" id="1.20.940.10">
    <property type="entry name" value="Functional domain of the splicing factor Prp18"/>
    <property type="match status" value="1"/>
</dbReference>
<dbReference type="GO" id="GO:0005682">
    <property type="term" value="C:U5 snRNP"/>
    <property type="evidence" value="ECO:0007669"/>
    <property type="project" value="TreeGrafter"/>
</dbReference>
<evidence type="ECO:0000256" key="3">
    <source>
        <dbReference type="ARBA" id="ARBA00018242"/>
    </source>
</evidence>
<gene>
    <name evidence="10" type="ORF">LMXM_22_0910</name>
</gene>
<dbReference type="OMA" id="DITMGTA"/>
<accession>E9AVS3</accession>
<feature type="compositionally biased region" description="Polar residues" evidence="8">
    <location>
        <begin position="38"/>
        <end position="50"/>
    </location>
</feature>
<feature type="region of interest" description="Disordered" evidence="8">
    <location>
        <begin position="141"/>
        <end position="166"/>
    </location>
</feature>
<dbReference type="GO" id="GO:0046540">
    <property type="term" value="C:U4/U6 x U5 tri-snRNP complex"/>
    <property type="evidence" value="ECO:0007669"/>
    <property type="project" value="TreeGrafter"/>
</dbReference>
<dbReference type="AlphaFoldDB" id="E9AVS3"/>
<feature type="compositionally biased region" description="Low complexity" evidence="8">
    <location>
        <begin position="18"/>
        <end position="37"/>
    </location>
</feature>
<evidence type="ECO:0000256" key="6">
    <source>
        <dbReference type="ARBA" id="ARBA00023187"/>
    </source>
</evidence>
<feature type="compositionally biased region" description="Low complexity" evidence="8">
    <location>
        <begin position="152"/>
        <end position="166"/>
    </location>
</feature>
<dbReference type="OrthoDB" id="10261918at2759"/>
<feature type="compositionally biased region" description="Low complexity" evidence="8">
    <location>
        <begin position="70"/>
        <end position="81"/>
    </location>
</feature>
<keyword evidence="11" id="KW-1185">Reference proteome</keyword>
<feature type="domain" description="Prp18" evidence="9">
    <location>
        <begin position="445"/>
        <end position="536"/>
    </location>
</feature>
<dbReference type="GO" id="GO:0071021">
    <property type="term" value="C:U2-type post-spliceosomal complex"/>
    <property type="evidence" value="ECO:0007669"/>
    <property type="project" value="TreeGrafter"/>
</dbReference>
<evidence type="ECO:0000313" key="11">
    <source>
        <dbReference type="Proteomes" id="UP000007259"/>
    </source>
</evidence>
<keyword evidence="4" id="KW-0507">mRNA processing</keyword>
<sequence length="555" mass="59188">MSFDGLQGLLKKKKQEQRQGASDGPAAAAAAGANASAHTQALSGSVTTAHKSAAPTTTTHAVSSGGGGSSSSSNGGSASTTYDPYAAALQSVQVLQQQQQQEQQEELSSSTAGQKRPREDMVQASKLVGAVHISNGSSAAEASDELNVRSGASASTPPTASLNTPAVLSMKSDDDVLAQREMGVAVLQMCLTKLEHYWTAERASSKALASTGHSVTVTAPVPAVSQPQHQSSSAGALLRLSDALTASPSPLSIPRALRDYLLAQFVAPNPAAPRATGLPEMTVLDREFELLAQLKAEMEAEPQNEAVDSASTADTIVHEVPEEQRQLAELLRALWYLVALLWQHTLDPHQRSGRCCAASTAMPREGPLAPAQQGWSPAVYLGLQNALPADVRLLQGRAIAEEVDRWRALARTRQNALELLSYVCSDYDTSAAASSPSTTAVDFIIPSDLRKNLHTMVVRHLQQERSFMAVRQDYVDITMGTANWKLGLFSGGEVHMRRSMERVERNRIAHLLNNEHATQLLQAVRELTIFVEHHAPAKASPFFCPACATPTMAAS</sequence>
<dbReference type="SUPFAM" id="SSF47938">
    <property type="entry name" value="Functional domain of the splicing factor Prp18"/>
    <property type="match status" value="1"/>
</dbReference>
<dbReference type="InterPro" id="IPR004098">
    <property type="entry name" value="Prp18"/>
</dbReference>